<proteinExistence type="predicted"/>
<dbReference type="PANTHER" id="PTHR43155">
    <property type="entry name" value="CYCLIC DI-GMP PHOSPHODIESTERASE PA4108-RELATED"/>
    <property type="match status" value="1"/>
</dbReference>
<dbReference type="KEGG" id="aqt:FN924_00040"/>
<keyword evidence="3" id="KW-1185">Reference proteome</keyword>
<dbReference type="RefSeq" id="WP_143891528.1">
    <property type="nucleotide sequence ID" value="NZ_CP041666.1"/>
</dbReference>
<dbReference type="Gene3D" id="1.10.3210.10">
    <property type="entry name" value="Hypothetical protein af1432"/>
    <property type="match status" value="1"/>
</dbReference>
<dbReference type="InterPro" id="IPR003607">
    <property type="entry name" value="HD/PDEase_dom"/>
</dbReference>
<name>A0A516KBN2_9BACI</name>
<dbReference type="InterPro" id="IPR037522">
    <property type="entry name" value="HD_GYP_dom"/>
</dbReference>
<feature type="domain" description="HD-GYP" evidence="1">
    <location>
        <begin position="114"/>
        <end position="318"/>
    </location>
</feature>
<dbReference type="PROSITE" id="PS51832">
    <property type="entry name" value="HD_GYP"/>
    <property type="match status" value="1"/>
</dbReference>
<sequence length="361" mass="41422">MQVHPSQLVPGCIVVTDVMGKTNRPIVPKNTTLDEQTIEFLMKFLVEKVEVSSRLSYGAPFIPKEVLPEEPVQVKTETVEEPETFEELYFHSVQEFKKLFEGWQSSQSIDINKLRKFVLPLFEKIEEVHDQLYDIHQYSNSKDYFYHHAVATGILSAYLSRQMGYQKEWIQVGIAGFLADSGMARVDEDLIGKQGKFTDKDLKEMRNHPTFSYRMVENIPSLSKGVKLAVLQHHERLDGSGYPLKVKKAKIHPYATIIAVCDMYHAMTSERAHQAKQSPFLVIERMEREQFGKLDHEALQALVKSLTSFSIGTRVRLSNEQEGEIVFIEDKAPTRPMVKLDNGKIITLRTDMNLYIQDIIA</sequence>
<dbReference type="OrthoDB" id="9759601at2"/>
<evidence type="ECO:0000313" key="3">
    <source>
        <dbReference type="Proteomes" id="UP000315215"/>
    </source>
</evidence>
<evidence type="ECO:0000313" key="2">
    <source>
        <dbReference type="EMBL" id="QDP38775.1"/>
    </source>
</evidence>
<accession>A0A516KBN2</accession>
<dbReference type="SUPFAM" id="SSF109604">
    <property type="entry name" value="HD-domain/PDEase-like"/>
    <property type="match status" value="1"/>
</dbReference>
<evidence type="ECO:0000259" key="1">
    <source>
        <dbReference type="PROSITE" id="PS51832"/>
    </source>
</evidence>
<dbReference type="CDD" id="cd00077">
    <property type="entry name" value="HDc"/>
    <property type="match status" value="1"/>
</dbReference>
<gene>
    <name evidence="2" type="ORF">FN924_00040</name>
</gene>
<dbReference type="EMBL" id="CP041666">
    <property type="protein sequence ID" value="QDP38775.1"/>
    <property type="molecule type" value="Genomic_DNA"/>
</dbReference>
<organism evidence="2 3">
    <name type="scientific">Radiobacillus deserti</name>
    <dbReference type="NCBI Taxonomy" id="2594883"/>
    <lineage>
        <taxon>Bacteria</taxon>
        <taxon>Bacillati</taxon>
        <taxon>Bacillota</taxon>
        <taxon>Bacilli</taxon>
        <taxon>Bacillales</taxon>
        <taxon>Bacillaceae</taxon>
        <taxon>Radiobacillus</taxon>
    </lineage>
</organism>
<dbReference type="PANTHER" id="PTHR43155:SF2">
    <property type="entry name" value="CYCLIC DI-GMP PHOSPHODIESTERASE PA4108"/>
    <property type="match status" value="1"/>
</dbReference>
<dbReference type="AlphaFoldDB" id="A0A516KBN2"/>
<dbReference type="Pfam" id="PF13487">
    <property type="entry name" value="HD_5"/>
    <property type="match status" value="1"/>
</dbReference>
<protein>
    <submittedName>
        <fullName evidence="2">HD-GYP domain-containing protein</fullName>
    </submittedName>
</protein>
<dbReference type="Proteomes" id="UP000315215">
    <property type="component" value="Chromosome"/>
</dbReference>
<reference evidence="2 3" key="1">
    <citation type="submission" date="2019-07" db="EMBL/GenBank/DDBJ databases">
        <authorList>
            <person name="Li J."/>
        </authorList>
    </citation>
    <scope>NUCLEOTIDE SEQUENCE [LARGE SCALE GENOMIC DNA]</scope>
    <source>
        <strain evidence="2 3">TKL69</strain>
    </source>
</reference>